<evidence type="ECO:0000313" key="3">
    <source>
        <dbReference type="Proteomes" id="UP001596620"/>
    </source>
</evidence>
<evidence type="ECO:0000313" key="2">
    <source>
        <dbReference type="EMBL" id="MFC7745681.1"/>
    </source>
</evidence>
<keyword evidence="1" id="KW-0472">Membrane</keyword>
<dbReference type="InterPro" id="IPR025620">
    <property type="entry name" value="YlaH"/>
</dbReference>
<proteinExistence type="predicted"/>
<protein>
    <submittedName>
        <fullName evidence="2">YlaH-like family protein</fullName>
    </submittedName>
</protein>
<dbReference type="RefSeq" id="WP_382357160.1">
    <property type="nucleotide sequence ID" value="NZ_JBHTGR010000001.1"/>
</dbReference>
<feature type="transmembrane region" description="Helical" evidence="1">
    <location>
        <begin position="20"/>
        <end position="39"/>
    </location>
</feature>
<accession>A0ABW2UPK1</accession>
<reference evidence="3" key="1">
    <citation type="journal article" date="2019" name="Int. J. Syst. Evol. Microbiol.">
        <title>The Global Catalogue of Microorganisms (GCM) 10K type strain sequencing project: providing services to taxonomists for standard genome sequencing and annotation.</title>
        <authorList>
            <consortium name="The Broad Institute Genomics Platform"/>
            <consortium name="The Broad Institute Genome Sequencing Center for Infectious Disease"/>
            <person name="Wu L."/>
            <person name="Ma J."/>
        </authorList>
    </citation>
    <scope>NUCLEOTIDE SEQUENCE [LARGE SCALE GENOMIC DNA]</scope>
    <source>
        <strain evidence="3">JCM 30234</strain>
    </source>
</reference>
<keyword evidence="1" id="KW-1133">Transmembrane helix</keyword>
<sequence length="102" mass="11684">MGTSYSLVYEFVIEHLDSLNAFWTFYIANLIFAAVAYKLGFAKELPVLKSVMVYILLMLGTLILNFFSLTGYPITDSLIIICAVLGIYRLRLYRERKSKQVS</sequence>
<organism evidence="2 3">
    <name type="scientific">Lentibacillus kimchii</name>
    <dbReference type="NCBI Taxonomy" id="1542911"/>
    <lineage>
        <taxon>Bacteria</taxon>
        <taxon>Bacillati</taxon>
        <taxon>Bacillota</taxon>
        <taxon>Bacilli</taxon>
        <taxon>Bacillales</taxon>
        <taxon>Bacillaceae</taxon>
        <taxon>Lentibacillus</taxon>
    </lineage>
</organism>
<dbReference type="EMBL" id="JBHTGR010000001">
    <property type="protein sequence ID" value="MFC7745681.1"/>
    <property type="molecule type" value="Genomic_DNA"/>
</dbReference>
<keyword evidence="1" id="KW-0812">Transmembrane</keyword>
<feature type="transmembrane region" description="Helical" evidence="1">
    <location>
        <begin position="74"/>
        <end position="92"/>
    </location>
</feature>
<keyword evidence="3" id="KW-1185">Reference proteome</keyword>
<name>A0ABW2UPK1_9BACI</name>
<gene>
    <name evidence="2" type="ORF">ACFQU8_00310</name>
</gene>
<evidence type="ECO:0000256" key="1">
    <source>
        <dbReference type="SAM" id="Phobius"/>
    </source>
</evidence>
<dbReference type="Proteomes" id="UP001596620">
    <property type="component" value="Unassembled WGS sequence"/>
</dbReference>
<feature type="transmembrane region" description="Helical" evidence="1">
    <location>
        <begin position="51"/>
        <end position="68"/>
    </location>
</feature>
<dbReference type="Pfam" id="PF14036">
    <property type="entry name" value="YlaH"/>
    <property type="match status" value="1"/>
</dbReference>
<comment type="caution">
    <text evidence="2">The sequence shown here is derived from an EMBL/GenBank/DDBJ whole genome shotgun (WGS) entry which is preliminary data.</text>
</comment>